<protein>
    <submittedName>
        <fullName evidence="1">Uncharacterized protein</fullName>
    </submittedName>
</protein>
<sequence>MSELIKVSQICKMANCRVVIKDNGNGSTLFTGEAHEAAKSRFSDCDFEAVSISGGALILWLPREES</sequence>
<reference evidence="1" key="1">
    <citation type="journal article" date="2021" name="Proc. Natl. Acad. Sci. U.S.A.">
        <title>A Catalog of Tens of Thousands of Viruses from Human Metagenomes Reveals Hidden Associations with Chronic Diseases.</title>
        <authorList>
            <person name="Tisza M.J."/>
            <person name="Buck C.B."/>
        </authorList>
    </citation>
    <scope>NUCLEOTIDE SEQUENCE</scope>
    <source>
        <strain evidence="1">Ctcwu24</strain>
    </source>
</reference>
<evidence type="ECO:0000313" key="1">
    <source>
        <dbReference type="EMBL" id="DAD93820.1"/>
    </source>
</evidence>
<accession>A0A8S5NHJ0</accession>
<dbReference type="EMBL" id="BK015167">
    <property type="protein sequence ID" value="DAD93820.1"/>
    <property type="molecule type" value="Genomic_DNA"/>
</dbReference>
<proteinExistence type="predicted"/>
<name>A0A8S5NHJ0_9CAUD</name>
<organism evidence="1">
    <name type="scientific">Myoviridae sp. ctcwu24</name>
    <dbReference type="NCBI Taxonomy" id="2826670"/>
    <lineage>
        <taxon>Viruses</taxon>
        <taxon>Duplodnaviria</taxon>
        <taxon>Heunggongvirae</taxon>
        <taxon>Uroviricota</taxon>
        <taxon>Caudoviricetes</taxon>
    </lineage>
</organism>